<dbReference type="PROSITE" id="PS51257">
    <property type="entry name" value="PROKAR_LIPOPROTEIN"/>
    <property type="match status" value="1"/>
</dbReference>
<name>A0A4Q9Q4N5_9APHY</name>
<evidence type="ECO:0000313" key="1">
    <source>
        <dbReference type="EMBL" id="TBU61866.1"/>
    </source>
</evidence>
<sequence>MTKNLCSVFWTTCYVGLSCRSSCTWTYHQHPSSCIIVPSSMTTYSPPFHYRMHIARHVRISTSISPHLPSSAVFSISVASVRFPRLDLR</sequence>
<organism evidence="1 2">
    <name type="scientific">Dichomitus squalens</name>
    <dbReference type="NCBI Taxonomy" id="114155"/>
    <lineage>
        <taxon>Eukaryota</taxon>
        <taxon>Fungi</taxon>
        <taxon>Dikarya</taxon>
        <taxon>Basidiomycota</taxon>
        <taxon>Agaricomycotina</taxon>
        <taxon>Agaricomycetes</taxon>
        <taxon>Polyporales</taxon>
        <taxon>Polyporaceae</taxon>
        <taxon>Dichomitus</taxon>
    </lineage>
</organism>
<proteinExistence type="predicted"/>
<reference evidence="1 2" key="1">
    <citation type="submission" date="2019-01" db="EMBL/GenBank/DDBJ databases">
        <title>Draft genome sequences of three monokaryotic isolates of the white-rot basidiomycete fungus Dichomitus squalens.</title>
        <authorList>
            <consortium name="DOE Joint Genome Institute"/>
            <person name="Lopez S.C."/>
            <person name="Andreopoulos B."/>
            <person name="Pangilinan J."/>
            <person name="Lipzen A."/>
            <person name="Riley R."/>
            <person name="Ahrendt S."/>
            <person name="Ng V."/>
            <person name="Barry K."/>
            <person name="Daum C."/>
            <person name="Grigoriev I.V."/>
            <person name="Hilden K.S."/>
            <person name="Makela M.R."/>
            <person name="de Vries R.P."/>
        </authorList>
    </citation>
    <scope>NUCLEOTIDE SEQUENCE [LARGE SCALE GENOMIC DNA]</scope>
    <source>
        <strain evidence="1 2">CBS 464.89</strain>
    </source>
</reference>
<accession>A0A4Q9Q4N5</accession>
<keyword evidence="2" id="KW-1185">Reference proteome</keyword>
<dbReference type="EMBL" id="ML145096">
    <property type="protein sequence ID" value="TBU61866.1"/>
    <property type="molecule type" value="Genomic_DNA"/>
</dbReference>
<dbReference type="Proteomes" id="UP000292082">
    <property type="component" value="Unassembled WGS sequence"/>
</dbReference>
<evidence type="ECO:0000313" key="2">
    <source>
        <dbReference type="Proteomes" id="UP000292082"/>
    </source>
</evidence>
<gene>
    <name evidence="1" type="ORF">BD310DRAFT_149771</name>
</gene>
<protein>
    <submittedName>
        <fullName evidence="1">Uncharacterized protein</fullName>
    </submittedName>
</protein>
<dbReference type="AlphaFoldDB" id="A0A4Q9Q4N5"/>